<proteinExistence type="predicted"/>
<dbReference type="SUPFAM" id="SSF56935">
    <property type="entry name" value="Porins"/>
    <property type="match status" value="1"/>
</dbReference>
<keyword evidence="10" id="KW-1185">Reference proteome</keyword>
<dbReference type="Gene3D" id="2.60.40.1120">
    <property type="entry name" value="Carboxypeptidase-like, regulatory domain"/>
    <property type="match status" value="1"/>
</dbReference>
<evidence type="ECO:0000259" key="8">
    <source>
        <dbReference type="Pfam" id="PF25183"/>
    </source>
</evidence>
<feature type="region of interest" description="Disordered" evidence="7">
    <location>
        <begin position="318"/>
        <end position="345"/>
    </location>
</feature>
<dbReference type="GO" id="GO:0044718">
    <property type="term" value="P:siderophore transmembrane transport"/>
    <property type="evidence" value="ECO:0007669"/>
    <property type="project" value="TreeGrafter"/>
</dbReference>
<dbReference type="Pfam" id="PF25183">
    <property type="entry name" value="OMP_b-brl_4"/>
    <property type="match status" value="1"/>
</dbReference>
<keyword evidence="6" id="KW-0998">Cell outer membrane</keyword>
<keyword evidence="4" id="KW-0812">Transmembrane</keyword>
<sequence length="1071" mass="116708">MTDPSGAVVPNSQIEITNQGTGIKRATVSGADGHYIVPQLAPGIYDIVVTTAGFGQQNQKNVQLEVNQSLTLDFKLGLASAAQTVQVTTAPPMLNTTSATLTNVVNHEETVDLPLNGREFTQLALLSPGASPVENGQQSGFVVALGAGGISPSMNGQRGEQNNFTMDGILNNQIYTNTWVIAPPPDAIQEFNVQSHITDAQFSISSGANINVATRAGTNTFHGAVWEFFRNDALDAQTYPDTSRLPYRQNQYGVYFGGPVMLPKVVNGKNNTWFSLYWEGFRSAKTTSYLASVLTPNMIAGNFASALGSQIGTDSLGRPEYSGEIYDPETSRPDPNNPGESLRDPFPGNVIPSGRINQASLLYLQKYYPAPNLNVADNVFPNYQFSGANNTASDIFGIRLDHQLTQNDIIFARFNRSKQTLTTPESLPTYSHLLINYGQQAALGYTHVFNPKTILNFRYGYSYINYDDTDEAAGTAFAQSINSTEAFPVHDGVQLAPALSIANGFTGTSQFAVPLGPMEAMDYHVDLSKVVSNHTLGVGGMYYHLRSYDDGWTAGANFTQNATSQDGTAGPTGYGAASFLLGALDSYTPWLGNTGADQTVNWYGFYAQDQWQATKKLVLTAGIRWDYVSPPNYHKIVSGLNVLNGQFIVTGAVPPSVTEANGPRGFFNPQYNGWEPRFGLVYQFTDRTVLHGAFAMLDDHNNTLIQENQNIRLSWPSGVAANLTSLDLGIPSTYLNNLPPASSLLGGLAPYASYGADPDNKIPYVLEYNLGVQQQLSASTTLKLDYVGSLGRHQYIVPEANTALYPGAGPVLAREPFPQYGGPFSFSWNEMPSSYNALQAQLQKSLSNGLFLQASYTWSKSMDWQSDPYTNSEPNFYNLHMDWGPSDYNKTNMVVLTEVYQLPFGQNRTYLRGANKLVQGVAGDWMLGSIVTLNSGAPFNVFAGGDIANTGSPGQRAERTSAAPYAGSGFVQSRTDWLNKLAFTQPAQYTFGNEHRNDLVGPRYDNFDVNLSKNFPLFESSTLQFRSEFFNIFNHTNLSNPDNTITDGSFGKILSAAGSGREIQFALKILF</sequence>
<evidence type="ECO:0000256" key="4">
    <source>
        <dbReference type="ARBA" id="ARBA00022692"/>
    </source>
</evidence>
<evidence type="ECO:0000313" key="9">
    <source>
        <dbReference type="EMBL" id="GGG88081.1"/>
    </source>
</evidence>
<dbReference type="InterPro" id="IPR036942">
    <property type="entry name" value="Beta-barrel_TonB_sf"/>
</dbReference>
<evidence type="ECO:0000256" key="6">
    <source>
        <dbReference type="ARBA" id="ARBA00023237"/>
    </source>
</evidence>
<protein>
    <recommendedName>
        <fullName evidence="8">TonB-dependent transporter Oar-like beta-barrel domain-containing protein</fullName>
    </recommendedName>
</protein>
<reference evidence="9" key="2">
    <citation type="submission" date="2020-09" db="EMBL/GenBank/DDBJ databases">
        <authorList>
            <person name="Sun Q."/>
            <person name="Zhou Y."/>
        </authorList>
    </citation>
    <scope>NUCLEOTIDE SEQUENCE</scope>
    <source>
        <strain evidence="9">CGMCC 1.12997</strain>
    </source>
</reference>
<keyword evidence="2" id="KW-0813">Transport</keyword>
<reference evidence="9" key="1">
    <citation type="journal article" date="2014" name="Int. J. Syst. Evol. Microbiol.">
        <title>Complete genome sequence of Corynebacterium casei LMG S-19264T (=DSM 44701T), isolated from a smear-ripened cheese.</title>
        <authorList>
            <consortium name="US DOE Joint Genome Institute (JGI-PGF)"/>
            <person name="Walter F."/>
            <person name="Albersmeier A."/>
            <person name="Kalinowski J."/>
            <person name="Ruckert C."/>
        </authorList>
    </citation>
    <scope>NUCLEOTIDE SEQUENCE</scope>
    <source>
        <strain evidence="9">CGMCC 1.12997</strain>
    </source>
</reference>
<evidence type="ECO:0000256" key="7">
    <source>
        <dbReference type="SAM" id="MobiDB-lite"/>
    </source>
</evidence>
<keyword evidence="3" id="KW-1134">Transmembrane beta strand</keyword>
<dbReference type="PANTHER" id="PTHR30069">
    <property type="entry name" value="TONB-DEPENDENT OUTER MEMBRANE RECEPTOR"/>
    <property type="match status" value="1"/>
</dbReference>
<feature type="domain" description="TonB-dependent transporter Oar-like beta-barrel" evidence="8">
    <location>
        <begin position="214"/>
        <end position="1064"/>
    </location>
</feature>
<keyword evidence="5" id="KW-0472">Membrane</keyword>
<evidence type="ECO:0000256" key="5">
    <source>
        <dbReference type="ARBA" id="ARBA00023136"/>
    </source>
</evidence>
<dbReference type="InterPro" id="IPR008969">
    <property type="entry name" value="CarboxyPept-like_regulatory"/>
</dbReference>
<evidence type="ECO:0000256" key="1">
    <source>
        <dbReference type="ARBA" id="ARBA00004571"/>
    </source>
</evidence>
<evidence type="ECO:0000256" key="2">
    <source>
        <dbReference type="ARBA" id="ARBA00022448"/>
    </source>
</evidence>
<dbReference type="InterPro" id="IPR039426">
    <property type="entry name" value="TonB-dep_rcpt-like"/>
</dbReference>
<comment type="caution">
    <text evidence="9">The sequence shown here is derived from an EMBL/GenBank/DDBJ whole genome shotgun (WGS) entry which is preliminary data.</text>
</comment>
<evidence type="ECO:0000313" key="10">
    <source>
        <dbReference type="Proteomes" id="UP000647241"/>
    </source>
</evidence>
<dbReference type="EMBL" id="BMGT01000004">
    <property type="protein sequence ID" value="GGG88081.1"/>
    <property type="molecule type" value="Genomic_DNA"/>
</dbReference>
<accession>A0A917HRA0</accession>
<dbReference type="SUPFAM" id="SSF49464">
    <property type="entry name" value="Carboxypeptidase regulatory domain-like"/>
    <property type="match status" value="1"/>
</dbReference>
<dbReference type="Pfam" id="PF13620">
    <property type="entry name" value="CarboxypepD_reg"/>
    <property type="match status" value="1"/>
</dbReference>
<dbReference type="AlphaFoldDB" id="A0A917HRA0"/>
<dbReference type="PANTHER" id="PTHR30069:SF46">
    <property type="entry name" value="OAR PROTEIN"/>
    <property type="match status" value="1"/>
</dbReference>
<dbReference type="Proteomes" id="UP000647241">
    <property type="component" value="Unassembled WGS sequence"/>
</dbReference>
<evidence type="ECO:0000256" key="3">
    <source>
        <dbReference type="ARBA" id="ARBA00022452"/>
    </source>
</evidence>
<dbReference type="GO" id="GO:0015344">
    <property type="term" value="F:siderophore uptake transmembrane transporter activity"/>
    <property type="evidence" value="ECO:0007669"/>
    <property type="project" value="TreeGrafter"/>
</dbReference>
<gene>
    <name evidence="9" type="ORF">GCM10011585_35170</name>
</gene>
<dbReference type="GO" id="GO:0009279">
    <property type="term" value="C:cell outer membrane"/>
    <property type="evidence" value="ECO:0007669"/>
    <property type="project" value="UniProtKB-SubCell"/>
</dbReference>
<dbReference type="InterPro" id="IPR057601">
    <property type="entry name" value="Oar-like_b-barrel"/>
</dbReference>
<name>A0A917HRA0_9BACT</name>
<organism evidence="9 10">
    <name type="scientific">Edaphobacter dinghuensis</name>
    <dbReference type="NCBI Taxonomy" id="1560005"/>
    <lineage>
        <taxon>Bacteria</taxon>
        <taxon>Pseudomonadati</taxon>
        <taxon>Acidobacteriota</taxon>
        <taxon>Terriglobia</taxon>
        <taxon>Terriglobales</taxon>
        <taxon>Acidobacteriaceae</taxon>
        <taxon>Edaphobacter</taxon>
    </lineage>
</organism>
<comment type="subcellular location">
    <subcellularLocation>
        <location evidence="1">Cell outer membrane</location>
        <topology evidence="1">Multi-pass membrane protein</topology>
    </subcellularLocation>
</comment>
<dbReference type="Gene3D" id="2.40.170.20">
    <property type="entry name" value="TonB-dependent receptor, beta-barrel domain"/>
    <property type="match status" value="1"/>
</dbReference>